<reference evidence="2 3" key="1">
    <citation type="submission" date="2024-10" db="EMBL/GenBank/DDBJ databases">
        <title>Updated reference genomes for cyclostephanoid diatoms.</title>
        <authorList>
            <person name="Roberts W.R."/>
            <person name="Alverson A.J."/>
        </authorList>
    </citation>
    <scope>NUCLEOTIDE SEQUENCE [LARGE SCALE GENOMIC DNA]</scope>
    <source>
        <strain evidence="2 3">AJA276-08</strain>
    </source>
</reference>
<feature type="compositionally biased region" description="Low complexity" evidence="1">
    <location>
        <begin position="89"/>
        <end position="100"/>
    </location>
</feature>
<accession>A0ABD3NWU9</accession>
<dbReference type="EMBL" id="JALLAZ020001207">
    <property type="protein sequence ID" value="KAL3778620.1"/>
    <property type="molecule type" value="Genomic_DNA"/>
</dbReference>
<dbReference type="Proteomes" id="UP001530315">
    <property type="component" value="Unassembled WGS sequence"/>
</dbReference>
<protein>
    <submittedName>
        <fullName evidence="2">Uncharacterized protein</fullName>
    </submittedName>
</protein>
<feature type="region of interest" description="Disordered" evidence="1">
    <location>
        <begin position="89"/>
        <end position="112"/>
    </location>
</feature>
<evidence type="ECO:0000313" key="2">
    <source>
        <dbReference type="EMBL" id="KAL3778620.1"/>
    </source>
</evidence>
<name>A0ABD3NWU9_9STRA</name>
<proteinExistence type="predicted"/>
<evidence type="ECO:0000256" key="1">
    <source>
        <dbReference type="SAM" id="MobiDB-lite"/>
    </source>
</evidence>
<comment type="caution">
    <text evidence="2">The sequence shown here is derived from an EMBL/GenBank/DDBJ whole genome shotgun (WGS) entry which is preliminary data.</text>
</comment>
<sequence length="238" mass="25509">MASPFGGGGGEPPTLSFVISRTSPKVASSSPKVCRSHSSCEGIKTPPRRSSSLIPRFRRPQSTNDDIEDHSPPPPQREEAFDMIRIISSSSSYGGTSPSPSLSPPPHPATPDAALSRLRAILDRYLECPSLLDPCLEGMVTRLSSPARIIVRDLFLRLSSSYNDDGDVSGENPVDCDDDDIPEKLDALMHQLSAIYAISKVADVEPVLAALRWFGRLDGGRGRRAGTKNNDAGGGEDP</sequence>
<feature type="compositionally biased region" description="Polar residues" evidence="1">
    <location>
        <begin position="17"/>
        <end position="39"/>
    </location>
</feature>
<gene>
    <name evidence="2" type="ORF">ACHAW5_005067</name>
</gene>
<keyword evidence="3" id="KW-1185">Reference proteome</keyword>
<evidence type="ECO:0000313" key="3">
    <source>
        <dbReference type="Proteomes" id="UP001530315"/>
    </source>
</evidence>
<feature type="compositionally biased region" description="Gly residues" evidence="1">
    <location>
        <begin position="1"/>
        <end position="11"/>
    </location>
</feature>
<feature type="region of interest" description="Disordered" evidence="1">
    <location>
        <begin position="1"/>
        <end position="77"/>
    </location>
</feature>
<dbReference type="AlphaFoldDB" id="A0ABD3NWU9"/>
<organism evidence="2 3">
    <name type="scientific">Stephanodiscus triporus</name>
    <dbReference type="NCBI Taxonomy" id="2934178"/>
    <lineage>
        <taxon>Eukaryota</taxon>
        <taxon>Sar</taxon>
        <taxon>Stramenopiles</taxon>
        <taxon>Ochrophyta</taxon>
        <taxon>Bacillariophyta</taxon>
        <taxon>Coscinodiscophyceae</taxon>
        <taxon>Thalassiosirophycidae</taxon>
        <taxon>Stephanodiscales</taxon>
        <taxon>Stephanodiscaceae</taxon>
        <taxon>Stephanodiscus</taxon>
    </lineage>
</organism>